<keyword evidence="10 14" id="KW-0460">Magnesium</keyword>
<feature type="active site" description="Nucleophile" evidence="14">
    <location>
        <position position="1157"/>
    </location>
</feature>
<comment type="catalytic activity">
    <reaction evidence="12 14">
        <text>N(2)-formyl-N(1)-(5-phospho-beta-D-ribosyl)glycinamide + L-glutamine + ATP + H2O = 2-formamido-N(1)-(5-O-phospho-beta-D-ribosyl)acetamidine + L-glutamate + ADP + phosphate + H(+)</text>
        <dbReference type="Rhea" id="RHEA:17129"/>
        <dbReference type="ChEBI" id="CHEBI:15377"/>
        <dbReference type="ChEBI" id="CHEBI:15378"/>
        <dbReference type="ChEBI" id="CHEBI:29985"/>
        <dbReference type="ChEBI" id="CHEBI:30616"/>
        <dbReference type="ChEBI" id="CHEBI:43474"/>
        <dbReference type="ChEBI" id="CHEBI:58359"/>
        <dbReference type="ChEBI" id="CHEBI:147286"/>
        <dbReference type="ChEBI" id="CHEBI:147287"/>
        <dbReference type="ChEBI" id="CHEBI:456216"/>
        <dbReference type="EC" id="6.3.5.3"/>
    </reaction>
</comment>
<feature type="domain" description="Phosphoribosylformylglycinamidine synthase N-terminal" evidence="18">
    <location>
        <begin position="35"/>
        <end position="138"/>
    </location>
</feature>
<dbReference type="FunFam" id="1.10.8.750:FF:000002">
    <property type="entry name" value="Phosphoribosylformylglycinamidine synthase"/>
    <property type="match status" value="1"/>
</dbReference>
<keyword evidence="5 14" id="KW-0436">Ligase</keyword>
<feature type="binding site" evidence="14">
    <location>
        <position position="672"/>
    </location>
    <ligand>
        <name>ATP</name>
        <dbReference type="ChEBI" id="CHEBI:30616"/>
    </ligand>
</feature>
<feature type="domain" description="Phosphoribosylformylglycinamidine synthase linker" evidence="17">
    <location>
        <begin position="167"/>
        <end position="215"/>
    </location>
</feature>
<evidence type="ECO:0000256" key="9">
    <source>
        <dbReference type="ARBA" id="ARBA00022840"/>
    </source>
</evidence>
<dbReference type="CDD" id="cd01740">
    <property type="entry name" value="GATase1_FGAR_AT"/>
    <property type="match status" value="1"/>
</dbReference>
<dbReference type="GO" id="GO:0005737">
    <property type="term" value="C:cytoplasm"/>
    <property type="evidence" value="ECO:0007669"/>
    <property type="project" value="UniProtKB-SubCell"/>
</dbReference>
<keyword evidence="11 14" id="KW-0315">Glutamine amidotransferase</keyword>
<dbReference type="InterPro" id="IPR055181">
    <property type="entry name" value="FGAR-AT_PurM_N-like"/>
</dbReference>
<dbReference type="InterPro" id="IPR036921">
    <property type="entry name" value="PurM-like_N_sf"/>
</dbReference>
<dbReference type="InterPro" id="IPR010073">
    <property type="entry name" value="PurL_large"/>
</dbReference>
<evidence type="ECO:0000256" key="11">
    <source>
        <dbReference type="ARBA" id="ARBA00022962"/>
    </source>
</evidence>
<dbReference type="SMART" id="SM01211">
    <property type="entry name" value="GATase_5"/>
    <property type="match status" value="1"/>
</dbReference>
<gene>
    <name evidence="14 20" type="primary">purL</name>
    <name evidence="20" type="synonym">purI</name>
    <name evidence="20" type="ORF">PSU93_11050</name>
</gene>
<dbReference type="CDD" id="cd02204">
    <property type="entry name" value="PurL_repeat2"/>
    <property type="match status" value="1"/>
</dbReference>
<keyword evidence="7 14" id="KW-0547">Nucleotide-binding</keyword>
<evidence type="ECO:0000256" key="14">
    <source>
        <dbReference type="HAMAP-Rule" id="MF_00419"/>
    </source>
</evidence>
<evidence type="ECO:0000256" key="12">
    <source>
        <dbReference type="ARBA" id="ARBA00052585"/>
    </source>
</evidence>
<dbReference type="FunFam" id="3.90.650.10:FF:000002">
    <property type="entry name" value="Phosphoribosylformylglycinamidine synthase"/>
    <property type="match status" value="1"/>
</dbReference>
<comment type="subunit">
    <text evidence="14">Monomer.</text>
</comment>
<evidence type="ECO:0000259" key="19">
    <source>
        <dbReference type="Pfam" id="PF22689"/>
    </source>
</evidence>
<dbReference type="InterPro" id="IPR040707">
    <property type="entry name" value="FGAR-AT_N"/>
</dbReference>
<dbReference type="Gene3D" id="3.90.650.10">
    <property type="entry name" value="PurM-like C-terminal domain"/>
    <property type="match status" value="2"/>
</dbReference>
<feature type="active site" evidence="14">
    <location>
        <position position="1280"/>
    </location>
</feature>
<feature type="domain" description="PurM-like C-terminal" evidence="16">
    <location>
        <begin position="426"/>
        <end position="583"/>
    </location>
</feature>
<feature type="binding site" evidence="14">
    <location>
        <position position="712"/>
    </location>
    <ligand>
        <name>Mg(2+)</name>
        <dbReference type="ChEBI" id="CHEBI:18420"/>
    </ligand>
</feature>
<dbReference type="PROSITE" id="PS51273">
    <property type="entry name" value="GATASE_TYPE_1"/>
    <property type="match status" value="1"/>
</dbReference>
<evidence type="ECO:0000313" key="20">
    <source>
        <dbReference type="EMBL" id="MDI1231677.1"/>
    </source>
</evidence>
<evidence type="ECO:0000256" key="6">
    <source>
        <dbReference type="ARBA" id="ARBA00022723"/>
    </source>
</evidence>
<dbReference type="Pfam" id="PF18072">
    <property type="entry name" value="FGAR-AT_linker"/>
    <property type="match status" value="1"/>
</dbReference>
<feature type="region of interest" description="Disordered" evidence="15">
    <location>
        <begin position="297"/>
        <end position="327"/>
    </location>
</feature>
<dbReference type="EC" id="6.3.5.3" evidence="14"/>
<keyword evidence="4 14" id="KW-0963">Cytoplasm</keyword>
<dbReference type="Gene3D" id="3.30.1330.10">
    <property type="entry name" value="PurM-like, N-terminal domain"/>
    <property type="match status" value="2"/>
</dbReference>
<dbReference type="SUPFAM" id="SSF82697">
    <property type="entry name" value="PurS-like"/>
    <property type="match status" value="1"/>
</dbReference>
<proteinExistence type="inferred from homology"/>
<dbReference type="Gene3D" id="3.40.50.880">
    <property type="match status" value="1"/>
</dbReference>
<keyword evidence="9 14" id="KW-0067">ATP-binding</keyword>
<dbReference type="GO" id="GO:0005524">
    <property type="term" value="F:ATP binding"/>
    <property type="evidence" value="ECO:0007669"/>
    <property type="project" value="UniProtKB-UniRule"/>
</dbReference>
<feature type="domain" description="PurM-like C-terminal" evidence="16">
    <location>
        <begin position="822"/>
        <end position="957"/>
    </location>
</feature>
<dbReference type="FunFam" id="3.30.1330.10:FF:000005">
    <property type="entry name" value="Phosphoribosylformylglycinamidine synthase"/>
    <property type="match status" value="1"/>
</dbReference>
<evidence type="ECO:0000256" key="4">
    <source>
        <dbReference type="ARBA" id="ARBA00022490"/>
    </source>
</evidence>
<dbReference type="InterPro" id="IPR029062">
    <property type="entry name" value="Class_I_gatase-like"/>
</dbReference>
<organism evidence="20 21">
    <name type="scientific">Candidatus Methylobacter titanis</name>
    <dbReference type="NCBI Taxonomy" id="3053457"/>
    <lineage>
        <taxon>Bacteria</taxon>
        <taxon>Pseudomonadati</taxon>
        <taxon>Pseudomonadota</taxon>
        <taxon>Gammaproteobacteria</taxon>
        <taxon>Methylococcales</taxon>
        <taxon>Methylococcaceae</taxon>
        <taxon>Methylobacter</taxon>
    </lineage>
</organism>
<feature type="active site" evidence="14">
    <location>
        <position position="1282"/>
    </location>
</feature>
<feature type="binding site" evidence="14">
    <location>
        <position position="673"/>
    </location>
    <ligand>
        <name>Mg(2+)</name>
        <dbReference type="ChEBI" id="CHEBI:18420"/>
    </ligand>
</feature>
<dbReference type="Pfam" id="PF18076">
    <property type="entry name" value="FGAR-AT_N"/>
    <property type="match status" value="1"/>
</dbReference>
<comment type="subcellular location">
    <subcellularLocation>
        <location evidence="1 14">Cytoplasm</location>
    </subcellularLocation>
</comment>
<dbReference type="SUPFAM" id="SSF109736">
    <property type="entry name" value="FGAM synthase PurL, linker domain"/>
    <property type="match status" value="1"/>
</dbReference>
<dbReference type="NCBIfam" id="TIGR01735">
    <property type="entry name" value="FGAM_synt"/>
    <property type="match status" value="1"/>
</dbReference>
<evidence type="ECO:0000256" key="15">
    <source>
        <dbReference type="SAM" id="MobiDB-lite"/>
    </source>
</evidence>
<dbReference type="InterPro" id="IPR041609">
    <property type="entry name" value="PurL_linker"/>
</dbReference>
<evidence type="ECO:0000256" key="10">
    <source>
        <dbReference type="ARBA" id="ARBA00022842"/>
    </source>
</evidence>
<dbReference type="SUPFAM" id="SSF52317">
    <property type="entry name" value="Class I glutamine amidotransferase-like"/>
    <property type="match status" value="1"/>
</dbReference>
<dbReference type="NCBIfam" id="NF003672">
    <property type="entry name" value="PRK05297.1"/>
    <property type="match status" value="1"/>
</dbReference>
<evidence type="ECO:0000256" key="8">
    <source>
        <dbReference type="ARBA" id="ARBA00022755"/>
    </source>
</evidence>
<dbReference type="FunFam" id="3.30.1330.10:FF:000002">
    <property type="entry name" value="Phosphoribosylformylglycinamidine synthase"/>
    <property type="match status" value="1"/>
</dbReference>
<feature type="binding site" evidence="14">
    <location>
        <position position="883"/>
    </location>
    <ligand>
        <name>ATP</name>
        <dbReference type="ChEBI" id="CHEBI:30616"/>
    </ligand>
</feature>
<keyword evidence="6 14" id="KW-0479">Metal-binding</keyword>
<dbReference type="InterPro" id="IPR036676">
    <property type="entry name" value="PurM-like_C_sf"/>
</dbReference>
<dbReference type="Pfam" id="PF22689">
    <property type="entry name" value="FGAR-AT_PurM_N-like"/>
    <property type="match status" value="1"/>
</dbReference>
<evidence type="ECO:0000259" key="18">
    <source>
        <dbReference type="Pfam" id="PF18076"/>
    </source>
</evidence>
<keyword evidence="21" id="KW-1185">Reference proteome</keyword>
<dbReference type="Pfam" id="PF02769">
    <property type="entry name" value="AIRS_C"/>
    <property type="match status" value="2"/>
</dbReference>
<feature type="binding site" evidence="14">
    <location>
        <begin position="302"/>
        <end position="313"/>
    </location>
    <ligand>
        <name>ATP</name>
        <dbReference type="ChEBI" id="CHEBI:30616"/>
    </ligand>
</feature>
<protein>
    <recommendedName>
        <fullName evidence="14">Phosphoribosylformylglycinamidine synthase</fullName>
        <shortName evidence="14">FGAM synthase</shortName>
        <shortName evidence="14">FGAMS</shortName>
        <ecNumber evidence="14">6.3.5.3</ecNumber>
    </recommendedName>
    <alternativeName>
        <fullName evidence="14">Formylglycinamide ribonucleotide amidotransferase</fullName>
        <shortName evidence="14">FGAR amidotransferase</shortName>
        <shortName evidence="14">FGAR-AT</shortName>
    </alternativeName>
</protein>
<dbReference type="CDD" id="cd02203">
    <property type="entry name" value="PurL_repeat1"/>
    <property type="match status" value="1"/>
</dbReference>
<dbReference type="InterPro" id="IPR010918">
    <property type="entry name" value="PurM-like_C_dom"/>
</dbReference>
<evidence type="ECO:0000313" key="21">
    <source>
        <dbReference type="Proteomes" id="UP001160519"/>
    </source>
</evidence>
<dbReference type="Pfam" id="PF13507">
    <property type="entry name" value="GATase_5"/>
    <property type="match status" value="1"/>
</dbReference>
<dbReference type="HAMAP" id="MF_00419">
    <property type="entry name" value="PurL_1"/>
    <property type="match status" value="1"/>
</dbReference>
<dbReference type="GO" id="GO:0006189">
    <property type="term" value="P:'de novo' IMP biosynthetic process"/>
    <property type="evidence" value="ECO:0007669"/>
    <property type="project" value="UniProtKB-UniRule"/>
</dbReference>
<dbReference type="GO" id="GO:0046872">
    <property type="term" value="F:metal ion binding"/>
    <property type="evidence" value="ECO:0007669"/>
    <property type="project" value="UniProtKB-KW"/>
</dbReference>
<comment type="similarity">
    <text evidence="3 14">In the N-terminal section; belongs to the FGAMS family.</text>
</comment>
<dbReference type="Proteomes" id="UP001160519">
    <property type="component" value="Unassembled WGS sequence"/>
</dbReference>
<dbReference type="Gene3D" id="1.10.8.750">
    <property type="entry name" value="Phosphoribosylformylglycinamidine synthase, linker domain"/>
    <property type="match status" value="1"/>
</dbReference>
<comment type="caution">
    <text evidence="14">Lacks conserved residue(s) required for the propagation of feature annotation.</text>
</comment>
<evidence type="ECO:0000256" key="1">
    <source>
        <dbReference type="ARBA" id="ARBA00004496"/>
    </source>
</evidence>
<evidence type="ECO:0000256" key="3">
    <source>
        <dbReference type="ARBA" id="ARBA00008608"/>
    </source>
</evidence>
<dbReference type="PANTHER" id="PTHR10099:SF1">
    <property type="entry name" value="PHOSPHORIBOSYLFORMYLGLYCINAMIDINE SYNTHASE"/>
    <property type="match status" value="1"/>
</dbReference>
<dbReference type="SUPFAM" id="SSF56042">
    <property type="entry name" value="PurM C-terminal domain-like"/>
    <property type="match status" value="2"/>
</dbReference>
<evidence type="ECO:0000256" key="2">
    <source>
        <dbReference type="ARBA" id="ARBA00004920"/>
    </source>
</evidence>
<evidence type="ECO:0000256" key="7">
    <source>
        <dbReference type="ARBA" id="ARBA00022741"/>
    </source>
</evidence>
<evidence type="ECO:0000259" key="17">
    <source>
        <dbReference type="Pfam" id="PF18072"/>
    </source>
</evidence>
<sequence length="1315" mass="141443">MLKISGISALSDFRINKLLAELQSLEPAIKAVSARFIHFVDIANDLNEGQAGILNQLLAYGSTQANIDSSGQHLLVVPRSGTISPWSSKATEIAQRCGLSEVKRIERGIEYTLDSHQPLSVAVTALLHDRMTQTVLEGDVEPELFVQHLPKPLLSVDIITQGRDALVSANAELGLALSEDEIDYLTDSFQALGRNPTDVELMMFAQANSEHCRHKIFNADWTIDGIEQAQTLFGMIRNTAQKSPEGILSAYSDNASVATGSSARVFIRNAQTGEYAYVEEDAHLLMKVETHNHPTAISPYPGAATGSGGEIRDEGATGRGSSPKAGLTGFSVSHLKVPGFPQPWEADNGKPERIASALTIMLEGPLGGAAFNNEFGRPNLAGYFRSFEQAVPGSDHEFRGYHKPIMIAGGMGNIRPMLVDKHPIPAGSLIIILGGPAMLIGLGGSAASSQASGEGSEDLDFASVQRENPEMERRCQEVINHCNSMGNDTPIVSIHDIGAGGLSNAVPEIIHDCDRGGRFELRKVHNADKGMSPMQIWCNEAQERYVVAIKPESLALFSAFCEREHCLFAVIGEATEQEHLSLSDELLGDQPVDIPMSVLFGKSPKLHRNVEHVRPNTQALDVSGIKLSDAVKRVLAFPAVADKSFLIHIGDRSVTGLVARDQMVGPWQTPVADVAVTASGFHALTGEAMAMGERSPIAVIDAPASGRMAIGEAITNIAAAGIDSLKKIKLSANWMAAAGYQGEDAALFDTVKAVGMELCPALGIAIPVGKDSLSMKTVWKDDSLEKTMTAPLSLVITAFAPVADISLTLTPQLRCVPDEDSALILLDLGAGKNRLGGSVLAQVYNQLGDDCPDLDDAGLLKAFFDAIQTLNGQDRLLSYHDRSDGGLLATVAEMMFAGRLGVTLTLDSMGDDVLAALFNEELGAVLQVRQSDCKDIVELLNQSGLIDCVYVIGKVVDYAMAQSQYCGGDFGRPGRLASPPLDAGQQLTIHHFGEVIYSAGRAELQSFWSELSYKMQALRDNPECALQQFERIADDEDPGLNVALSFDVNDDVTAVFATAARPKVAILREQGVNGHVEMAAAFDRAGFTSIDVHMSDIIHGRVSLADFVGLVACGGFSYGDVLGAGGGWAKSILFNPRCRDEFAAFFQRSDTFGLGVCNGCQMMSGLKDIIPGAEHWPRFMRNTSEQFEARVALVEVQKSPSILFVGMEGSRMPVAIAHGEGRAEFAVDPAVALEAGAVALCYVDNYGELTTEFPANPNGSPFGITGLTTTDGRFTIMMPHPERCFRTVQNSWHPDDWEEYGAWMRLFRNARVWVG</sequence>
<dbReference type="PANTHER" id="PTHR10099">
    <property type="entry name" value="PHOSPHORIBOSYLFORMYLGLYCINAMIDINE SYNTHASE"/>
    <property type="match status" value="1"/>
</dbReference>
<feature type="binding site" evidence="14">
    <location>
        <position position="881"/>
    </location>
    <ligand>
        <name>Mg(2+)</name>
        <dbReference type="ChEBI" id="CHEBI:18420"/>
    </ligand>
</feature>
<dbReference type="FunFam" id="3.40.50.880:FF:000008">
    <property type="entry name" value="Phosphoribosylformylglycinamidine synthase"/>
    <property type="match status" value="1"/>
</dbReference>
<feature type="domain" description="FGAR-AT PurM N-terminal-like" evidence="19">
    <location>
        <begin position="642"/>
        <end position="801"/>
    </location>
</feature>
<dbReference type="InterPro" id="IPR036604">
    <property type="entry name" value="PurS-like_sf"/>
</dbReference>
<name>A0AA43Q732_9GAMM</name>
<dbReference type="SUPFAM" id="SSF55326">
    <property type="entry name" value="PurM N-terminal domain-like"/>
    <property type="match status" value="2"/>
</dbReference>
<dbReference type="GO" id="GO:0004642">
    <property type="term" value="F:phosphoribosylformylglycinamidine synthase activity"/>
    <property type="evidence" value="ECO:0007669"/>
    <property type="project" value="UniProtKB-UniRule"/>
</dbReference>
<dbReference type="EMBL" id="JAQSDF010000037">
    <property type="protein sequence ID" value="MDI1231677.1"/>
    <property type="molecule type" value="Genomic_DNA"/>
</dbReference>
<keyword evidence="8 14" id="KW-0658">Purine biosynthesis</keyword>
<evidence type="ECO:0000256" key="5">
    <source>
        <dbReference type="ARBA" id="ARBA00022598"/>
    </source>
</evidence>
<reference evidence="20" key="1">
    <citation type="submission" date="2023-01" db="EMBL/GenBank/DDBJ databases">
        <title>Biogeochemical cycle of methane in antarctic sediments.</title>
        <authorList>
            <person name="Roldan D.M."/>
            <person name="Menes R.J."/>
        </authorList>
    </citation>
    <scope>NUCLEOTIDE SEQUENCE [LARGE SCALE GENOMIC DNA]</scope>
    <source>
        <strain evidence="20">K-2018 MAG008</strain>
    </source>
</reference>
<comment type="pathway">
    <text evidence="2 14">Purine metabolism; IMP biosynthesis via de novo pathway; 5-amino-1-(5-phospho-D-ribosyl)imidazole from N(2)-formyl-N(1)-(5-phospho-D-ribosyl)glycinamide: step 1/2.</text>
</comment>
<comment type="function">
    <text evidence="13 14">Phosphoribosylformylglycinamidine synthase involved in the purines biosynthetic pathway. Catalyzes the ATP-dependent conversion of formylglycinamide ribonucleotide (FGAR) and glutamine to yield formylglycinamidine ribonucleotide (FGAM) and glutamate.</text>
</comment>
<accession>A0AA43Q732</accession>
<evidence type="ECO:0000259" key="16">
    <source>
        <dbReference type="Pfam" id="PF02769"/>
    </source>
</evidence>
<comment type="caution">
    <text evidence="20">The sequence shown here is derived from an EMBL/GenBank/DDBJ whole genome shotgun (WGS) entry which is preliminary data.</text>
</comment>
<evidence type="ECO:0000256" key="13">
    <source>
        <dbReference type="ARBA" id="ARBA00057317"/>
    </source>
</evidence>
<feature type="binding site" evidence="14">
    <location>
        <position position="716"/>
    </location>
    <ligand>
        <name>Mg(2+)</name>
        <dbReference type="ChEBI" id="CHEBI:18420"/>
    </ligand>
</feature>